<gene>
    <name evidence="1" type="ORF">SCALOS_LOCUS11012</name>
</gene>
<protein>
    <submittedName>
        <fullName evidence="1">6897_t:CDS:1</fullName>
    </submittedName>
</protein>
<keyword evidence="2" id="KW-1185">Reference proteome</keyword>
<dbReference type="Proteomes" id="UP000789860">
    <property type="component" value="Unassembled WGS sequence"/>
</dbReference>
<sequence>GKFVVFTVVNYLDPFFDLRRNYPGVTDSYLLGDAFNAATDDTMAE</sequence>
<feature type="non-terminal residue" evidence="1">
    <location>
        <position position="1"/>
    </location>
</feature>
<evidence type="ECO:0000313" key="1">
    <source>
        <dbReference type="EMBL" id="CAG8714693.1"/>
    </source>
</evidence>
<organism evidence="1 2">
    <name type="scientific">Scutellospora calospora</name>
    <dbReference type="NCBI Taxonomy" id="85575"/>
    <lineage>
        <taxon>Eukaryota</taxon>
        <taxon>Fungi</taxon>
        <taxon>Fungi incertae sedis</taxon>
        <taxon>Mucoromycota</taxon>
        <taxon>Glomeromycotina</taxon>
        <taxon>Glomeromycetes</taxon>
        <taxon>Diversisporales</taxon>
        <taxon>Gigasporaceae</taxon>
        <taxon>Scutellospora</taxon>
    </lineage>
</organism>
<evidence type="ECO:0000313" key="2">
    <source>
        <dbReference type="Proteomes" id="UP000789860"/>
    </source>
</evidence>
<name>A0ACA9PL95_9GLOM</name>
<reference evidence="1" key="1">
    <citation type="submission" date="2021-06" db="EMBL/GenBank/DDBJ databases">
        <authorList>
            <person name="Kallberg Y."/>
            <person name="Tangrot J."/>
            <person name="Rosling A."/>
        </authorList>
    </citation>
    <scope>NUCLEOTIDE SEQUENCE</scope>
    <source>
        <strain evidence="1">AU212A</strain>
    </source>
</reference>
<comment type="caution">
    <text evidence="1">The sequence shown here is derived from an EMBL/GenBank/DDBJ whole genome shotgun (WGS) entry which is preliminary data.</text>
</comment>
<proteinExistence type="predicted"/>
<dbReference type="EMBL" id="CAJVPM010044719">
    <property type="protein sequence ID" value="CAG8714693.1"/>
    <property type="molecule type" value="Genomic_DNA"/>
</dbReference>
<accession>A0ACA9PL95</accession>